<dbReference type="RefSeq" id="WP_243367154.1">
    <property type="nucleotide sequence ID" value="NZ_CP094348.1"/>
</dbReference>
<evidence type="ECO:0000313" key="3">
    <source>
        <dbReference type="Proteomes" id="UP000830343"/>
    </source>
</evidence>
<gene>
    <name evidence="2" type="ORF">MRZ06_05300</name>
</gene>
<proteinExistence type="predicted"/>
<protein>
    <recommendedName>
        <fullName evidence="4">DUF4760 domain-containing protein</fullName>
    </recommendedName>
</protein>
<reference evidence="2" key="2">
    <citation type="submission" date="2022-04" db="EMBL/GenBank/DDBJ databases">
        <title>Antimicrobial genetic elements in methicillin-resistant Macrococcus armenti.</title>
        <authorList>
            <person name="Keller J.E."/>
            <person name="Schwendener S."/>
            <person name="Pantucek R."/>
            <person name="Perreten V."/>
        </authorList>
    </citation>
    <scope>NUCLEOTIDE SEQUENCE</scope>
    <source>
        <strain evidence="2">CCM 2609</strain>
    </source>
</reference>
<sequence length="175" mass="20481">MCIIEFIDNHKWIANIIAIFVSAGVAIYVMNKNHQDARKMYAEDKRNSDSLTLIGIFQRFTQIDILATKLCKPEYQTSEKTLDEKNKKYMSILIEEIIELAKANNEEKLYFKNEESTNNLFATIEIINESRLYLFFLKEGKLNNEKLKERDMYVLGQFILKYVGMVKESLGDTEI</sequence>
<dbReference type="Proteomes" id="UP000830343">
    <property type="component" value="Chromosome"/>
</dbReference>
<keyword evidence="1" id="KW-1133">Transmembrane helix</keyword>
<keyword evidence="1" id="KW-0472">Membrane</keyword>
<name>A0ABY3ZX61_9STAP</name>
<feature type="transmembrane region" description="Helical" evidence="1">
    <location>
        <begin position="12"/>
        <end position="30"/>
    </location>
</feature>
<evidence type="ECO:0000256" key="1">
    <source>
        <dbReference type="SAM" id="Phobius"/>
    </source>
</evidence>
<keyword evidence="3" id="KW-1185">Reference proteome</keyword>
<organism evidence="2 3">
    <name type="scientific">Macrococcus armenti</name>
    <dbReference type="NCBI Taxonomy" id="2875764"/>
    <lineage>
        <taxon>Bacteria</taxon>
        <taxon>Bacillati</taxon>
        <taxon>Bacillota</taxon>
        <taxon>Bacilli</taxon>
        <taxon>Bacillales</taxon>
        <taxon>Staphylococcaceae</taxon>
        <taxon>Macrococcus</taxon>
    </lineage>
</organism>
<dbReference type="EMBL" id="CP094348">
    <property type="protein sequence ID" value="UOB21500.1"/>
    <property type="molecule type" value="Genomic_DNA"/>
</dbReference>
<evidence type="ECO:0008006" key="4">
    <source>
        <dbReference type="Google" id="ProtNLM"/>
    </source>
</evidence>
<accession>A0ABY3ZX61</accession>
<keyword evidence="1" id="KW-0812">Transmembrane</keyword>
<evidence type="ECO:0000313" key="2">
    <source>
        <dbReference type="EMBL" id="UOB21500.1"/>
    </source>
</evidence>
<reference evidence="2" key="1">
    <citation type="submission" date="2022-03" db="EMBL/GenBank/DDBJ databases">
        <authorList>
            <person name="Vrbovska V."/>
            <person name="Kovarovic V."/>
            <person name="Botka T."/>
            <person name="Pantucek R."/>
        </authorList>
    </citation>
    <scope>NUCLEOTIDE SEQUENCE</scope>
    <source>
        <strain evidence="2">CCM 2609</strain>
    </source>
</reference>